<dbReference type="Pfam" id="PF01370">
    <property type="entry name" value="Epimerase"/>
    <property type="match status" value="1"/>
</dbReference>
<dbReference type="InterPro" id="IPR013549">
    <property type="entry name" value="DUF1731"/>
</dbReference>
<dbReference type="RefSeq" id="WP_102828528.1">
    <property type="nucleotide sequence ID" value="NZ_CP065721.1"/>
</dbReference>
<dbReference type="PANTHER" id="PTHR11092:SF0">
    <property type="entry name" value="EPIMERASE FAMILY PROTEIN SDR39U1"/>
    <property type="match status" value="1"/>
</dbReference>
<dbReference type="Gene3D" id="3.40.50.720">
    <property type="entry name" value="NAD(P)-binding Rossmann-like Domain"/>
    <property type="match status" value="1"/>
</dbReference>
<dbReference type="Pfam" id="PF08338">
    <property type="entry name" value="DUF1731"/>
    <property type="match status" value="1"/>
</dbReference>
<dbReference type="InterPro" id="IPR001509">
    <property type="entry name" value="Epimerase_deHydtase"/>
</dbReference>
<evidence type="ECO:0000259" key="2">
    <source>
        <dbReference type="Pfam" id="PF01370"/>
    </source>
</evidence>
<dbReference type="EMBL" id="POUK01000003">
    <property type="protein sequence ID" value="PNF76752.1"/>
    <property type="molecule type" value="Genomic_DNA"/>
</dbReference>
<comment type="similarity">
    <text evidence="1">Belongs to the NAD(P)-dependent epimerase/dehydratase family. SDR39U1 subfamily.</text>
</comment>
<evidence type="ECO:0000259" key="3">
    <source>
        <dbReference type="Pfam" id="PF08338"/>
    </source>
</evidence>
<evidence type="ECO:0000256" key="1">
    <source>
        <dbReference type="ARBA" id="ARBA00009353"/>
    </source>
</evidence>
<organism evidence="4 5">
    <name type="scientific">Stutzerimonas degradans</name>
    <dbReference type="NCBI Taxonomy" id="2968968"/>
    <lineage>
        <taxon>Bacteria</taxon>
        <taxon>Pseudomonadati</taxon>
        <taxon>Pseudomonadota</taxon>
        <taxon>Gammaproteobacteria</taxon>
        <taxon>Pseudomonadales</taxon>
        <taxon>Pseudomonadaceae</taxon>
        <taxon>Stutzerimonas</taxon>
    </lineage>
</organism>
<dbReference type="Proteomes" id="UP000235881">
    <property type="component" value="Unassembled WGS sequence"/>
</dbReference>
<dbReference type="NCBIfam" id="TIGR01777">
    <property type="entry name" value="yfcH"/>
    <property type="match status" value="1"/>
</dbReference>
<keyword evidence="5" id="KW-1185">Reference proteome</keyword>
<evidence type="ECO:0000313" key="4">
    <source>
        <dbReference type="EMBL" id="PNF76752.1"/>
    </source>
</evidence>
<gene>
    <name evidence="4" type="ORF">CXK95_10135</name>
</gene>
<reference evidence="4 5" key="1">
    <citation type="submission" date="2018-01" db="EMBL/GenBank/DDBJ databases">
        <title>Denitrification phenotypes of diverse strains of Pseudomonas stutzeri.</title>
        <authorList>
            <person name="Milligan D.A."/>
            <person name="Bergaust L."/>
            <person name="Bakken L.R."/>
            <person name="Frostegard A."/>
        </authorList>
    </citation>
    <scope>NUCLEOTIDE SEQUENCE [LARGE SCALE GENOMIC DNA]</scope>
    <source>
        <strain evidence="4 5">DSM 50238</strain>
    </source>
</reference>
<feature type="domain" description="DUF1731" evidence="3">
    <location>
        <begin position="250"/>
        <end position="296"/>
    </location>
</feature>
<sequence length="308" mass="33426">MNILLTGGTGLIGRALCRHWTAQGHNLWVWSRTPQRVAQLCGAQVRGVGELSELDAQTLDAVVNLAGAPIADRPWSKARRALLWQSRVRLTEQLVAWLGQREQKPQVLISGSAVGWYGDGGEHSLTEDSQVVTGDFASQLCGAWEETAREAEALGIRVVLVRTGLVLAADGGFLQRLLPPFRLGLGGRIGSGRQWMPWIHLDDEIGLIDFLLHQPQARGPYNACAPQPVRNADFARALGRVLHRPALLPVPASVLKLSLGELSGLLLGGQRALPARAQAEGFVFHFDSLDTALADLLTQPGSQRLRHV</sequence>
<name>A0A8E2U1S5_9GAMM</name>
<feature type="domain" description="NAD-dependent epimerase/dehydratase" evidence="2">
    <location>
        <begin position="3"/>
        <end position="222"/>
    </location>
</feature>
<dbReference type="PANTHER" id="PTHR11092">
    <property type="entry name" value="SUGAR NUCLEOTIDE EPIMERASE RELATED"/>
    <property type="match status" value="1"/>
</dbReference>
<dbReference type="InterPro" id="IPR010099">
    <property type="entry name" value="SDR39U1"/>
</dbReference>
<dbReference type="SUPFAM" id="SSF51735">
    <property type="entry name" value="NAD(P)-binding Rossmann-fold domains"/>
    <property type="match status" value="1"/>
</dbReference>
<proteinExistence type="inferred from homology"/>
<dbReference type="InterPro" id="IPR036291">
    <property type="entry name" value="NAD(P)-bd_dom_sf"/>
</dbReference>
<dbReference type="CDD" id="cd05242">
    <property type="entry name" value="SDR_a8"/>
    <property type="match status" value="1"/>
</dbReference>
<comment type="caution">
    <text evidence="4">The sequence shown here is derived from an EMBL/GenBank/DDBJ whole genome shotgun (WGS) entry which is preliminary data.</text>
</comment>
<evidence type="ECO:0000313" key="5">
    <source>
        <dbReference type="Proteomes" id="UP000235881"/>
    </source>
</evidence>
<accession>A0A8E2U1S5</accession>
<dbReference type="AlphaFoldDB" id="A0A8E2U1S5"/>
<protein>
    <submittedName>
        <fullName evidence="4">TIGR01777 family protein</fullName>
    </submittedName>
</protein>